<dbReference type="OrthoDB" id="3248304at2759"/>
<evidence type="ECO:0008006" key="6">
    <source>
        <dbReference type="Google" id="ProtNLM"/>
    </source>
</evidence>
<proteinExistence type="predicted"/>
<evidence type="ECO:0000313" key="4">
    <source>
        <dbReference type="EMBL" id="OJA14970.1"/>
    </source>
</evidence>
<dbReference type="AlphaFoldDB" id="A0A1J8QZQ7"/>
<dbReference type="InterPro" id="IPR056884">
    <property type="entry name" value="NPHP3-like_N"/>
</dbReference>
<evidence type="ECO:0000313" key="5">
    <source>
        <dbReference type="Proteomes" id="UP000183567"/>
    </source>
</evidence>
<reference evidence="4 5" key="1">
    <citation type="submission" date="2016-03" db="EMBL/GenBank/DDBJ databases">
        <title>Comparative genomics of the ectomycorrhizal sister species Rhizopogon vinicolor and Rhizopogon vesiculosus (Basidiomycota: Boletales) reveals a divergence of the mating type B locus.</title>
        <authorList>
            <person name="Mujic A.B."/>
            <person name="Kuo A."/>
            <person name="Tritt A."/>
            <person name="Lipzen A."/>
            <person name="Chen C."/>
            <person name="Johnson J."/>
            <person name="Sharma A."/>
            <person name="Barry K."/>
            <person name="Grigoriev I.V."/>
            <person name="Spatafora J.W."/>
        </authorList>
    </citation>
    <scope>NUCLEOTIDE SEQUENCE [LARGE SCALE GENOMIC DNA]</scope>
    <source>
        <strain evidence="4 5">AM-OR11-056</strain>
    </source>
</reference>
<dbReference type="STRING" id="180088.A0A1J8QZQ7"/>
<accession>A0A1J8QZQ7</accession>
<dbReference type="Pfam" id="PF00168">
    <property type="entry name" value="C2"/>
    <property type="match status" value="2"/>
</dbReference>
<keyword evidence="1" id="KW-0677">Repeat</keyword>
<feature type="domain" description="Nephrocystin 3-like N-terminal" evidence="3">
    <location>
        <begin position="587"/>
        <end position="744"/>
    </location>
</feature>
<sequence>MSTSLPYFPRRETLPTFSNHQCTSSHANAETDSSSDFCIHTAFGGAALQQRNIMMASQLDPDVYGVQIYDIDLHHLPKIGWLDMDHQFYVKISIDDGTTHLTSQEKPSSMPWTSKHAFDVRDSTTLTLKVFAHRKHHPDQYIGMVQGRVEQFLGYPGAVIEQLTGSKEEQLRASLEFKIASIVGLGRPVQGPNDPKNGDYVNGLRSRSHGHLDAVPPAVQIFDIDLHHLPRIGLVSAENRQFYVHAFVDEHNHKSAGTTAEKLHSLPWTTKLRLNVRASSTISFKVFAERLVHEDEYIGMVRERVETLLAHPGTKIYRLIPSEGHGDKNPLRASIEFKVMPLNHAIEHSTPQLAESQLAQETDNVSSMSGAGGDGLIGQLNEHIQQAAGVVAVASVFPPLLKKIDIFVQLAGKCAEAHPYIKMAFTVLTAVYKVVHSQFVRDQCVYRLLSVMRETYDLITSAEGLKKIESQAKTITSLAHQTVECSYFIREYMKSKGGWKNCIPNAWSNIDAKIQGYEATFKELKNALHNQTAIQTQLYVVRLHDLMLDLAAKTDLENMHYAVGASYKSQKSHEVGIVPSRMDIMESIASWVNQDTGPQICLLLGTQESEKSTIAHTIACQFDSIKRLGSSYFFSCAAQDKRNTTNLFSTIAFDLAHHDPQYMKALWDVVKDDRTLRETDNPLIQFTSFILAPAKQMTCHGPVLVVIDGLEYSGSKSADEGLLKVLAEKGAELPLNFKFLITCRPDEDIHAVFEGKSHVVQEHLSCRFARRTSTSILDSSGSSTLFSAQDNAGYSFLGSFPSNISIHEEPRPLKSVIEVLQMVSTVEVSERGRHIRRIQSQTFESWTVEQHDHQQRSLSLDIASVVPADDLPLTAGSTYSPSDPPPPYAG</sequence>
<comment type="caution">
    <text evidence="4">The sequence shown here is derived from an EMBL/GenBank/DDBJ whole genome shotgun (WGS) entry which is preliminary data.</text>
</comment>
<feature type="domain" description="C2" evidence="2">
    <location>
        <begin position="240"/>
        <end position="310"/>
    </location>
</feature>
<organism evidence="4 5">
    <name type="scientific">Rhizopogon vesiculosus</name>
    <dbReference type="NCBI Taxonomy" id="180088"/>
    <lineage>
        <taxon>Eukaryota</taxon>
        <taxon>Fungi</taxon>
        <taxon>Dikarya</taxon>
        <taxon>Basidiomycota</taxon>
        <taxon>Agaricomycotina</taxon>
        <taxon>Agaricomycetes</taxon>
        <taxon>Agaricomycetidae</taxon>
        <taxon>Boletales</taxon>
        <taxon>Suillineae</taxon>
        <taxon>Rhizopogonaceae</taxon>
        <taxon>Rhizopogon</taxon>
    </lineage>
</organism>
<name>A0A1J8QZQ7_9AGAM</name>
<dbReference type="Pfam" id="PF24883">
    <property type="entry name" value="NPHP3_N"/>
    <property type="match status" value="1"/>
</dbReference>
<keyword evidence="5" id="KW-1185">Reference proteome</keyword>
<feature type="domain" description="C2" evidence="2">
    <location>
        <begin position="87"/>
        <end position="151"/>
    </location>
</feature>
<dbReference type="Proteomes" id="UP000183567">
    <property type="component" value="Unassembled WGS sequence"/>
</dbReference>
<gene>
    <name evidence="4" type="ORF">AZE42_03228</name>
</gene>
<evidence type="ECO:0000259" key="2">
    <source>
        <dbReference type="Pfam" id="PF00168"/>
    </source>
</evidence>
<evidence type="ECO:0000256" key="1">
    <source>
        <dbReference type="ARBA" id="ARBA00022737"/>
    </source>
</evidence>
<dbReference type="InterPro" id="IPR000008">
    <property type="entry name" value="C2_dom"/>
</dbReference>
<dbReference type="EMBL" id="LVVM01003411">
    <property type="protein sequence ID" value="OJA14970.1"/>
    <property type="molecule type" value="Genomic_DNA"/>
</dbReference>
<evidence type="ECO:0000259" key="3">
    <source>
        <dbReference type="Pfam" id="PF24883"/>
    </source>
</evidence>
<protein>
    <recommendedName>
        <fullName evidence="6">C2 domain-containing protein</fullName>
    </recommendedName>
</protein>